<reference evidence="5" key="1">
    <citation type="submission" date="2011-08" db="EMBL/GenBank/DDBJ databases">
        <title>The draft genome of Latimeria chalumnae.</title>
        <authorList>
            <person name="Di Palma F."/>
            <person name="Alfoldi J."/>
            <person name="Johnson J."/>
            <person name="Berlin A."/>
            <person name="Gnerre S."/>
            <person name="Jaffe D."/>
            <person name="MacCallum I."/>
            <person name="Young S."/>
            <person name="Walker B.J."/>
            <person name="Lander E."/>
            <person name="Lindblad-Toh K."/>
        </authorList>
    </citation>
    <scope>NUCLEOTIDE SEQUENCE [LARGE SCALE GENOMIC DNA]</scope>
    <source>
        <strain evidence="5">Wild caught</strain>
    </source>
</reference>
<dbReference type="PANTHER" id="PTHR45749">
    <property type="match status" value="1"/>
</dbReference>
<evidence type="ECO:0008006" key="6">
    <source>
        <dbReference type="Google" id="ProtNLM"/>
    </source>
</evidence>
<name>H2ZTU4_LATCH</name>
<dbReference type="STRING" id="7897.ENSLACP00000000815"/>
<protein>
    <recommendedName>
        <fullName evidence="6">TTF-type domain-containing protein</fullName>
    </recommendedName>
</protein>
<dbReference type="PANTHER" id="PTHR45749:SF21">
    <property type="entry name" value="DUF4371 DOMAIN-CONTAINING PROTEIN"/>
    <property type="match status" value="1"/>
</dbReference>
<dbReference type="SUPFAM" id="SSF53098">
    <property type="entry name" value="Ribonuclease H-like"/>
    <property type="match status" value="1"/>
</dbReference>
<dbReference type="eggNOG" id="ENOG502QSU3">
    <property type="taxonomic scope" value="Eukaryota"/>
</dbReference>
<evidence type="ECO:0000313" key="4">
    <source>
        <dbReference type="Ensembl" id="ENSLACP00000000815.1"/>
    </source>
</evidence>
<reference evidence="4" key="2">
    <citation type="submission" date="2025-08" db="UniProtKB">
        <authorList>
            <consortium name="Ensembl"/>
        </authorList>
    </citation>
    <scope>IDENTIFICATION</scope>
</reference>
<dbReference type="AlphaFoldDB" id="H2ZTU4"/>
<reference evidence="4" key="3">
    <citation type="submission" date="2025-09" db="UniProtKB">
        <authorList>
            <consortium name="Ensembl"/>
        </authorList>
    </citation>
    <scope>IDENTIFICATION</scope>
</reference>
<accession>H2ZTU4</accession>
<dbReference type="InterPro" id="IPR025398">
    <property type="entry name" value="DUF4371"/>
</dbReference>
<evidence type="ECO:0000259" key="3">
    <source>
        <dbReference type="Pfam" id="PF14291"/>
    </source>
</evidence>
<keyword evidence="5" id="KW-1185">Reference proteome</keyword>
<dbReference type="Pfam" id="PF05699">
    <property type="entry name" value="Dimer_Tnp_hAT"/>
    <property type="match status" value="1"/>
</dbReference>
<dbReference type="GeneTree" id="ENSGT00940000162068"/>
<evidence type="ECO:0000256" key="1">
    <source>
        <dbReference type="SAM" id="MobiDB-lite"/>
    </source>
</evidence>
<dbReference type="Pfam" id="PF14291">
    <property type="entry name" value="DUF4371"/>
    <property type="match status" value="1"/>
</dbReference>
<sequence length="634" mass="71815">WLHYDESRDCMFCFTCVKAYRDKLINSACIDPSFISIGYSNWKEACNFRKHELSNCHEDSVFKVVTVPKSFRDIGECLSSVHEQQKKDRRHCFLKILQNVKYLAWQGLALRGDGDESDLNFIQTIKNEQKTNKYTSPEIQNEMLQVLGSRVLREITEKVRSAEFFSIMIDETRDSANKEQVVICVRWVDDNFEAHEEFVGLYTVGGTDANTLVQVIKDVLTRSNLSITKVRGQCYDGAAVLAGKKSGVAQQISEAEPKALFVHCYGHSLNLACCEQNSPNRGTRFEQLKKNLALNVPGIHVLCPTRWTVKGKSLKGVLDNYEVLQKTWIAGKDRVQNPETKIRILGVSSQMKSFDFLFGAALGEVLFCHCDNLSTALQSPEICAAEGQNLARMTVVTLKSLSSEAEFNKFWVHVQEMASNQDVDEPKLPRKRKAPSRFEDGTSPAAFPTSVEDHNCKIYETGFNIVTSCIEERFEQPGFQTYAKLEQLILKTVKGGEYEEEFHYITHLYADDLDASSLRAQLQALAANFAMKNNCSGFRDVIDFMKNPSYTECQFFSNVAVLIKLVLVIPATNAVSEWSFSALRLIKNYLRTTMSQACLNHLMLLHIHKNITDSLNLLEVANEFVEGSEHRRSV</sequence>
<dbReference type="OMA" id="INSACID"/>
<proteinExistence type="predicted"/>
<evidence type="ECO:0000313" key="5">
    <source>
        <dbReference type="Proteomes" id="UP000008672"/>
    </source>
</evidence>
<dbReference type="InterPro" id="IPR012337">
    <property type="entry name" value="RNaseH-like_sf"/>
</dbReference>
<feature type="domain" description="HAT C-terminal dimerisation" evidence="2">
    <location>
        <begin position="539"/>
        <end position="611"/>
    </location>
</feature>
<feature type="region of interest" description="Disordered" evidence="1">
    <location>
        <begin position="422"/>
        <end position="444"/>
    </location>
</feature>
<dbReference type="Proteomes" id="UP000008672">
    <property type="component" value="Unassembled WGS sequence"/>
</dbReference>
<feature type="domain" description="DUF4371" evidence="3">
    <location>
        <begin position="125"/>
        <end position="244"/>
    </location>
</feature>
<dbReference type="Ensembl" id="ENSLACT00000000823.1">
    <property type="protein sequence ID" value="ENSLACP00000000815.1"/>
    <property type="gene ID" value="ENSLACG00000000730.1"/>
</dbReference>
<evidence type="ECO:0000259" key="2">
    <source>
        <dbReference type="Pfam" id="PF05699"/>
    </source>
</evidence>
<dbReference type="GO" id="GO:0046983">
    <property type="term" value="F:protein dimerization activity"/>
    <property type="evidence" value="ECO:0007669"/>
    <property type="project" value="InterPro"/>
</dbReference>
<organism evidence="4 5">
    <name type="scientific">Latimeria chalumnae</name>
    <name type="common">Coelacanth</name>
    <dbReference type="NCBI Taxonomy" id="7897"/>
    <lineage>
        <taxon>Eukaryota</taxon>
        <taxon>Metazoa</taxon>
        <taxon>Chordata</taxon>
        <taxon>Craniata</taxon>
        <taxon>Vertebrata</taxon>
        <taxon>Euteleostomi</taxon>
        <taxon>Coelacanthiformes</taxon>
        <taxon>Coelacanthidae</taxon>
        <taxon>Latimeria</taxon>
    </lineage>
</organism>
<dbReference type="EMBL" id="AFYH01277310">
    <property type="status" value="NOT_ANNOTATED_CDS"/>
    <property type="molecule type" value="Genomic_DNA"/>
</dbReference>
<dbReference type="InParanoid" id="H2ZTU4"/>
<dbReference type="InterPro" id="IPR008906">
    <property type="entry name" value="HATC_C_dom"/>
</dbReference>
<dbReference type="HOGENOM" id="CLU_006175_4_2_1"/>